<keyword evidence="1" id="KW-0812">Transmembrane</keyword>
<dbReference type="EMBL" id="MN740107">
    <property type="protein sequence ID" value="QHT88014.1"/>
    <property type="molecule type" value="Genomic_DNA"/>
</dbReference>
<dbReference type="InterPro" id="IPR017946">
    <property type="entry name" value="PLC-like_Pdiesterase_TIM-brl"/>
</dbReference>
<organism evidence="3">
    <name type="scientific">viral metagenome</name>
    <dbReference type="NCBI Taxonomy" id="1070528"/>
    <lineage>
        <taxon>unclassified sequences</taxon>
        <taxon>metagenomes</taxon>
        <taxon>organismal metagenomes</taxon>
    </lineage>
</organism>
<dbReference type="AlphaFoldDB" id="A0A6C0I550"/>
<feature type="domain" description="Phosphatidylinositol-specific phospholipase C X" evidence="2">
    <location>
        <begin position="99"/>
        <end position="232"/>
    </location>
</feature>
<sequence length="407" mass="45806">MQNNDVPYQRQVNPGEQTGPISLSNLTINFSNFATNFKDAFAASSSGVSLSGLFFLLIVIVTVGYLFVTQYTLQQTEKGAVNTIETARQLQSIKEANREQPLRNFYIKTALNCCCLGEWKNNYVDITALEYAIKQGYRCLDFEIYSLNNVPIVGASTKMEDFHHTETFNHLNFADVCTKINELAFTQAPNKDDPLLINLRIKSDNKDVNFVKKIIESIKTFGNKLLGPECNYEFGGYNLGRVPIKKFMGKVIVMIDISNPIVKTNCPSKDSNSDSCLHQYVNFGTGSPFLHDLKYEMNVKNAPNMNELIDHNKKNMSIVFPDPPYTVNVNFNVAKAFGCQLIGMMPLIKDPNLKLYNKVFNKEGSAFKLKPSELCYQPVVVETPLAQNPALSFATRNYKTDYSSWSG</sequence>
<dbReference type="GO" id="GO:0006629">
    <property type="term" value="P:lipid metabolic process"/>
    <property type="evidence" value="ECO:0007669"/>
    <property type="project" value="InterPro"/>
</dbReference>
<keyword evidence="1" id="KW-1133">Transmembrane helix</keyword>
<protein>
    <recommendedName>
        <fullName evidence="2">Phosphatidylinositol-specific phospholipase C X domain-containing protein</fullName>
    </recommendedName>
</protein>
<dbReference type="Gene3D" id="3.20.20.190">
    <property type="entry name" value="Phosphatidylinositol (PI) phosphodiesterase"/>
    <property type="match status" value="1"/>
</dbReference>
<evidence type="ECO:0000256" key="1">
    <source>
        <dbReference type="SAM" id="Phobius"/>
    </source>
</evidence>
<reference evidence="3" key="1">
    <citation type="journal article" date="2020" name="Nature">
        <title>Giant virus diversity and host interactions through global metagenomics.</title>
        <authorList>
            <person name="Schulz F."/>
            <person name="Roux S."/>
            <person name="Paez-Espino D."/>
            <person name="Jungbluth S."/>
            <person name="Walsh D.A."/>
            <person name="Denef V.J."/>
            <person name="McMahon K.D."/>
            <person name="Konstantinidis K.T."/>
            <person name="Eloe-Fadrosh E.A."/>
            <person name="Kyrpides N.C."/>
            <person name="Woyke T."/>
        </authorList>
    </citation>
    <scope>NUCLEOTIDE SEQUENCE</scope>
    <source>
        <strain evidence="3">GVMAG-M-3300023184-191</strain>
    </source>
</reference>
<proteinExistence type="predicted"/>
<dbReference type="Pfam" id="PF00388">
    <property type="entry name" value="PI-PLC-X"/>
    <property type="match status" value="1"/>
</dbReference>
<accession>A0A6C0I550</accession>
<name>A0A6C0I550_9ZZZZ</name>
<dbReference type="PROSITE" id="PS50007">
    <property type="entry name" value="PIPLC_X_DOMAIN"/>
    <property type="match status" value="1"/>
</dbReference>
<dbReference type="InterPro" id="IPR000909">
    <property type="entry name" value="PLipase_C_PInositol-sp_X_dom"/>
</dbReference>
<dbReference type="GO" id="GO:0008081">
    <property type="term" value="F:phosphoric diester hydrolase activity"/>
    <property type="evidence" value="ECO:0007669"/>
    <property type="project" value="InterPro"/>
</dbReference>
<feature type="transmembrane region" description="Helical" evidence="1">
    <location>
        <begin position="48"/>
        <end position="68"/>
    </location>
</feature>
<dbReference type="SUPFAM" id="SSF51695">
    <property type="entry name" value="PLC-like phosphodiesterases"/>
    <property type="match status" value="1"/>
</dbReference>
<evidence type="ECO:0000259" key="2">
    <source>
        <dbReference type="Pfam" id="PF00388"/>
    </source>
</evidence>
<evidence type="ECO:0000313" key="3">
    <source>
        <dbReference type="EMBL" id="QHT88014.1"/>
    </source>
</evidence>
<keyword evidence="1" id="KW-0472">Membrane</keyword>